<dbReference type="InterPro" id="IPR012932">
    <property type="entry name" value="VKOR"/>
</dbReference>
<dbReference type="Gene3D" id="1.20.1440.130">
    <property type="entry name" value="VKOR domain"/>
    <property type="match status" value="1"/>
</dbReference>
<comment type="similarity">
    <text evidence="2">Belongs to the VKOR family.</text>
</comment>
<keyword evidence="3 10" id="KW-0812">Transmembrane</keyword>
<comment type="subcellular location">
    <subcellularLocation>
        <location evidence="1">Membrane</location>
        <topology evidence="1">Multi-pass membrane protein</topology>
    </subcellularLocation>
</comment>
<dbReference type="Pfam" id="PF07884">
    <property type="entry name" value="VKOR"/>
    <property type="match status" value="1"/>
</dbReference>
<feature type="domain" description="Vitamin K epoxide reductase" evidence="11">
    <location>
        <begin position="1"/>
        <end position="130"/>
    </location>
</feature>
<dbReference type="GO" id="GO:0048038">
    <property type="term" value="F:quinone binding"/>
    <property type="evidence" value="ECO:0007669"/>
    <property type="project" value="UniProtKB-KW"/>
</dbReference>
<dbReference type="InterPro" id="IPR038354">
    <property type="entry name" value="VKOR_sf"/>
</dbReference>
<proteinExistence type="inferred from homology"/>
<evidence type="ECO:0000256" key="5">
    <source>
        <dbReference type="ARBA" id="ARBA00022989"/>
    </source>
</evidence>
<dbReference type="InterPro" id="IPR044698">
    <property type="entry name" value="VKOR/LTO1"/>
</dbReference>
<evidence type="ECO:0000256" key="7">
    <source>
        <dbReference type="ARBA" id="ARBA00023136"/>
    </source>
</evidence>
<evidence type="ECO:0000256" key="10">
    <source>
        <dbReference type="SAM" id="Phobius"/>
    </source>
</evidence>
<sequence>MNKITVLYLFSGIGILDTLYLIYHKLKGTDVACFFFPKEWCRKVQYSPMSRTFGIPNSYAGFVMYVAILILTSLYANSSISFWPIQTIVTFGFLFSIYFTYVQAFILRAFCTWCIVSAINFIVMFLVAWF</sequence>
<feature type="transmembrane region" description="Helical" evidence="10">
    <location>
        <begin position="82"/>
        <end position="102"/>
    </location>
</feature>
<organism evidence="12 13">
    <name type="scientific">Candidatus Nomurabacteria bacterium RIFCSPHIGHO2_01_FULL_40_24b</name>
    <dbReference type="NCBI Taxonomy" id="1801739"/>
    <lineage>
        <taxon>Bacteria</taxon>
        <taxon>Candidatus Nomuraibacteriota</taxon>
    </lineage>
</organism>
<evidence type="ECO:0000256" key="3">
    <source>
        <dbReference type="ARBA" id="ARBA00022692"/>
    </source>
</evidence>
<dbReference type="EMBL" id="MFTP01000022">
    <property type="protein sequence ID" value="OGI65092.1"/>
    <property type="molecule type" value="Genomic_DNA"/>
</dbReference>
<dbReference type="PANTHER" id="PTHR34573">
    <property type="entry name" value="VKC DOMAIN-CONTAINING PROTEIN"/>
    <property type="match status" value="1"/>
</dbReference>
<reference evidence="12 13" key="1">
    <citation type="journal article" date="2016" name="Nat. Commun.">
        <title>Thousands of microbial genomes shed light on interconnected biogeochemical processes in an aquifer system.</title>
        <authorList>
            <person name="Anantharaman K."/>
            <person name="Brown C.T."/>
            <person name="Hug L.A."/>
            <person name="Sharon I."/>
            <person name="Castelle C.J."/>
            <person name="Probst A.J."/>
            <person name="Thomas B.C."/>
            <person name="Singh A."/>
            <person name="Wilkins M.J."/>
            <person name="Karaoz U."/>
            <person name="Brodie E.L."/>
            <person name="Williams K.H."/>
            <person name="Hubbard S.S."/>
            <person name="Banfield J.F."/>
        </authorList>
    </citation>
    <scope>NUCLEOTIDE SEQUENCE [LARGE SCALE GENOMIC DNA]</scope>
</reference>
<dbReference type="CDD" id="cd12916">
    <property type="entry name" value="VKOR_1"/>
    <property type="match status" value="1"/>
</dbReference>
<accession>A0A1F6V677</accession>
<evidence type="ECO:0000259" key="11">
    <source>
        <dbReference type="SMART" id="SM00756"/>
    </source>
</evidence>
<evidence type="ECO:0000256" key="4">
    <source>
        <dbReference type="ARBA" id="ARBA00022719"/>
    </source>
</evidence>
<name>A0A1F6V677_9BACT</name>
<dbReference type="PANTHER" id="PTHR34573:SF1">
    <property type="entry name" value="VITAMIN K EPOXIDE REDUCTASE DOMAIN-CONTAINING PROTEIN"/>
    <property type="match status" value="1"/>
</dbReference>
<keyword evidence="8" id="KW-1015">Disulfide bond</keyword>
<feature type="transmembrane region" description="Helical" evidence="10">
    <location>
        <begin position="6"/>
        <end position="23"/>
    </location>
</feature>
<evidence type="ECO:0000256" key="1">
    <source>
        <dbReference type="ARBA" id="ARBA00004141"/>
    </source>
</evidence>
<keyword evidence="5 10" id="KW-1133">Transmembrane helix</keyword>
<evidence type="ECO:0000256" key="9">
    <source>
        <dbReference type="ARBA" id="ARBA00023284"/>
    </source>
</evidence>
<feature type="transmembrane region" description="Helical" evidence="10">
    <location>
        <begin position="59"/>
        <end position="76"/>
    </location>
</feature>
<evidence type="ECO:0000256" key="6">
    <source>
        <dbReference type="ARBA" id="ARBA00023002"/>
    </source>
</evidence>
<keyword evidence="7 10" id="KW-0472">Membrane</keyword>
<evidence type="ECO:0000313" key="13">
    <source>
        <dbReference type="Proteomes" id="UP000177370"/>
    </source>
</evidence>
<gene>
    <name evidence="12" type="ORF">A2647_04035</name>
</gene>
<keyword evidence="9" id="KW-0676">Redox-active center</keyword>
<dbReference type="AlphaFoldDB" id="A0A1F6V677"/>
<dbReference type="SMART" id="SM00756">
    <property type="entry name" value="VKc"/>
    <property type="match status" value="1"/>
</dbReference>
<keyword evidence="4" id="KW-0874">Quinone</keyword>
<comment type="caution">
    <text evidence="12">The sequence shown here is derived from an EMBL/GenBank/DDBJ whole genome shotgun (WGS) entry which is preliminary data.</text>
</comment>
<evidence type="ECO:0000256" key="8">
    <source>
        <dbReference type="ARBA" id="ARBA00023157"/>
    </source>
</evidence>
<dbReference type="Proteomes" id="UP000177370">
    <property type="component" value="Unassembled WGS sequence"/>
</dbReference>
<evidence type="ECO:0000256" key="2">
    <source>
        <dbReference type="ARBA" id="ARBA00006214"/>
    </source>
</evidence>
<keyword evidence="6" id="KW-0560">Oxidoreductase</keyword>
<protein>
    <recommendedName>
        <fullName evidence="11">Vitamin K epoxide reductase domain-containing protein</fullName>
    </recommendedName>
</protein>
<dbReference type="GO" id="GO:0016491">
    <property type="term" value="F:oxidoreductase activity"/>
    <property type="evidence" value="ECO:0007669"/>
    <property type="project" value="UniProtKB-KW"/>
</dbReference>
<feature type="transmembrane region" description="Helical" evidence="10">
    <location>
        <begin position="109"/>
        <end position="129"/>
    </location>
</feature>
<evidence type="ECO:0000313" key="12">
    <source>
        <dbReference type="EMBL" id="OGI65092.1"/>
    </source>
</evidence>
<dbReference type="GO" id="GO:0016020">
    <property type="term" value="C:membrane"/>
    <property type="evidence" value="ECO:0007669"/>
    <property type="project" value="UniProtKB-SubCell"/>
</dbReference>